<comment type="similarity">
    <text evidence="10">Belongs to the chitin synthase family.</text>
</comment>
<dbReference type="CDD" id="cd04190">
    <property type="entry name" value="Chitin_synth_C"/>
    <property type="match status" value="1"/>
</dbReference>
<dbReference type="STRING" id="1314777.A0A164YXL4"/>
<evidence type="ECO:0000256" key="1">
    <source>
        <dbReference type="ARBA" id="ARBA00004141"/>
    </source>
</evidence>
<evidence type="ECO:0000256" key="8">
    <source>
        <dbReference type="ARBA" id="ARBA00024009"/>
    </source>
</evidence>
<evidence type="ECO:0000256" key="7">
    <source>
        <dbReference type="ARBA" id="ARBA00023316"/>
    </source>
</evidence>
<dbReference type="PANTHER" id="PTHR22914">
    <property type="entry name" value="CHITIN SYNTHASE"/>
    <property type="match status" value="1"/>
</dbReference>
<keyword evidence="6 10" id="KW-0472">Membrane</keyword>
<proteinExistence type="inferred from homology"/>
<feature type="region of interest" description="Disordered" evidence="11">
    <location>
        <begin position="712"/>
        <end position="738"/>
    </location>
</feature>
<keyword evidence="10 13" id="KW-0808">Transferase</keyword>
<feature type="domain" description="Chitin synthase N-terminal" evidence="12">
    <location>
        <begin position="45"/>
        <end position="111"/>
    </location>
</feature>
<dbReference type="GO" id="GO:0004100">
    <property type="term" value="F:chitin synthase activity"/>
    <property type="evidence" value="ECO:0007669"/>
    <property type="project" value="UniProtKB-UniRule"/>
</dbReference>
<dbReference type="GO" id="GO:0005886">
    <property type="term" value="C:plasma membrane"/>
    <property type="evidence" value="ECO:0007669"/>
    <property type="project" value="UniProtKB-SubCell"/>
</dbReference>
<evidence type="ECO:0000256" key="9">
    <source>
        <dbReference type="ARBA" id="ARBA00048014"/>
    </source>
</evidence>
<feature type="compositionally biased region" description="Basic and acidic residues" evidence="11">
    <location>
        <begin position="723"/>
        <end position="738"/>
    </location>
</feature>
<feature type="transmembrane region" description="Helical" evidence="10">
    <location>
        <begin position="645"/>
        <end position="662"/>
    </location>
</feature>
<keyword evidence="10" id="KW-1003">Cell membrane</keyword>
<dbReference type="Pfam" id="PF08407">
    <property type="entry name" value="Chitin_synth_1N"/>
    <property type="match status" value="1"/>
</dbReference>
<sequence length="832" mass="94267">MNHNSSHSWSNHGLLVPPEIPRHDSDYSSVGYDDAIDNLMRRRAVQGVDLTYGNLIIDLPVPSEVLKVARPEPEEAFEMSSIRYTAATCDPDEFSLSNYTLRQAIGGRHTEIFVVLTMYNEDEELFLKSVNAVIENIKNLCSQTKSSMWGPDGWKKVVVCIVSDGRKKINERTLQVLTLMGCYQKGAAKDTVGDKPVTAHIFEYTSRIVVSKNGEVGRGPCPIQFLFCLKEQNAKKLNSHRWFFNAFGPIIRPNICVLIDVGTKPTGKSLNELWKCFDRHPGIGGACGEIRVDTGGRKCLLLTSPLAASQNFEYKMSNILDKPLESVFGYISVLPGAFSAYRYAALQNGPDGQGPLASYFKGEKRHELVQQAIEKQEVDHSKPRPTGWKKWAAKVPSLFERNMYLAEDRILCFEIVTKKHEAWTLRYVKSAKASTDVPTTVPEFISQRRRWLNGSLFAALHATVYMYRIWTSGHNILRKFILQLEFLYNAVQLCFTYTSLANFYLAFFFLVQAATSDPQTGAFNFLGKNGGKDVFEIILNVYIALLFVVVVCSLGNRPQGSKWTYVFTMFLFGITNMIALWCAAWTVWLASPHTAAGWKNLGHEIRTNSTFRDIVVSLVATYGLYLVSSILYLDPWHMITSFLQYMFLLPSYVNILMMYAMCNLHDVTWGTKGENVATRDLGSAQHVGNNPNRVEVQVPTELEDVNSVWRASQRSLRTPAPEQKQHRDAETKQQDHDKNSRTNFVLTWVATNMLMILVFTSAAFTNWARKRVPEDNFANVNPYLVFLLWSFAALSLIRFLGCTTYLLINAFEFVFSRGSTRVRSRRGMAQAR</sequence>
<name>A0A164YXL4_9AGAM</name>
<dbReference type="GO" id="GO:0030428">
    <property type="term" value="C:cell septum"/>
    <property type="evidence" value="ECO:0007669"/>
    <property type="project" value="TreeGrafter"/>
</dbReference>
<keyword evidence="14" id="KW-1185">Reference proteome</keyword>
<reference evidence="13 14" key="1">
    <citation type="journal article" date="2016" name="Mol. Biol. Evol.">
        <title>Comparative Genomics of Early-Diverging Mushroom-Forming Fungi Provides Insights into the Origins of Lignocellulose Decay Capabilities.</title>
        <authorList>
            <person name="Nagy L.G."/>
            <person name="Riley R."/>
            <person name="Tritt A."/>
            <person name="Adam C."/>
            <person name="Daum C."/>
            <person name="Floudas D."/>
            <person name="Sun H."/>
            <person name="Yadav J.S."/>
            <person name="Pangilinan J."/>
            <person name="Larsson K.H."/>
            <person name="Matsuura K."/>
            <person name="Barry K."/>
            <person name="Labutti K."/>
            <person name="Kuo R."/>
            <person name="Ohm R.A."/>
            <person name="Bhattacharya S.S."/>
            <person name="Shirouzu T."/>
            <person name="Yoshinaga Y."/>
            <person name="Martin F.M."/>
            <person name="Grigoriev I.V."/>
            <person name="Hibbett D.S."/>
        </authorList>
    </citation>
    <scope>NUCLEOTIDE SEQUENCE [LARGE SCALE GENOMIC DNA]</scope>
    <source>
        <strain evidence="13 14">HHB9708</strain>
    </source>
</reference>
<dbReference type="PANTHER" id="PTHR22914:SF44">
    <property type="entry name" value="CHITIN SYNTHASE 2"/>
    <property type="match status" value="1"/>
</dbReference>
<comment type="subcellular location">
    <subcellularLocation>
        <location evidence="10">Cell membrane</location>
        <topology evidence="10">Multi-pass membrane protein</topology>
    </subcellularLocation>
    <subcellularLocation>
        <location evidence="1">Membrane</location>
        <topology evidence="1">Multi-pass membrane protein</topology>
    </subcellularLocation>
</comment>
<keyword evidence="7 10" id="KW-0961">Cell wall biogenesis/degradation</keyword>
<gene>
    <name evidence="13" type="ORF">SISNIDRAFT_450128</name>
</gene>
<keyword evidence="5 10" id="KW-1133">Transmembrane helix</keyword>
<feature type="transmembrane region" description="Helical" evidence="10">
    <location>
        <begin position="563"/>
        <end position="590"/>
    </location>
</feature>
<feature type="transmembrane region" description="Helical" evidence="10">
    <location>
        <begin position="744"/>
        <end position="764"/>
    </location>
</feature>
<feature type="transmembrane region" description="Helical" evidence="10">
    <location>
        <begin position="451"/>
        <end position="470"/>
    </location>
</feature>
<organism evidence="13 14">
    <name type="scientific">Sistotremastrum niveocremeum HHB9708</name>
    <dbReference type="NCBI Taxonomy" id="1314777"/>
    <lineage>
        <taxon>Eukaryota</taxon>
        <taxon>Fungi</taxon>
        <taxon>Dikarya</taxon>
        <taxon>Basidiomycota</taxon>
        <taxon>Agaricomycotina</taxon>
        <taxon>Agaricomycetes</taxon>
        <taxon>Sistotremastrales</taxon>
        <taxon>Sistotremastraceae</taxon>
        <taxon>Sertulicium</taxon>
        <taxon>Sertulicium niveocremeum</taxon>
    </lineage>
</organism>
<evidence type="ECO:0000256" key="6">
    <source>
        <dbReference type="ARBA" id="ARBA00023136"/>
    </source>
</evidence>
<dbReference type="EC" id="2.4.1.16" evidence="2 10"/>
<evidence type="ECO:0000313" key="13">
    <source>
        <dbReference type="EMBL" id="KZS97337.1"/>
    </source>
</evidence>
<dbReference type="SUPFAM" id="SSF53448">
    <property type="entry name" value="Nucleotide-diphospho-sugar transferases"/>
    <property type="match status" value="1"/>
</dbReference>
<accession>A0A164YXL4</accession>
<comment type="function">
    <text evidence="8 10">Polymerizes chitin, a structural polymer of the cell wall and septum, by transferring the sugar moiety of UDP-GlcNAc to the non-reducing end of the growing chitin polymer.</text>
</comment>
<protein>
    <recommendedName>
        <fullName evidence="2 10">Chitin synthase</fullName>
        <ecNumber evidence="2 10">2.4.1.16</ecNumber>
    </recommendedName>
</protein>
<dbReference type="Proteomes" id="UP000076722">
    <property type="component" value="Unassembled WGS sequence"/>
</dbReference>
<dbReference type="AlphaFoldDB" id="A0A164YXL4"/>
<dbReference type="GO" id="GO:0071555">
    <property type="term" value="P:cell wall organization"/>
    <property type="evidence" value="ECO:0007669"/>
    <property type="project" value="UniProtKB-KW"/>
</dbReference>
<dbReference type="InterPro" id="IPR004835">
    <property type="entry name" value="Chitin_synth"/>
</dbReference>
<evidence type="ECO:0000256" key="4">
    <source>
        <dbReference type="ARBA" id="ARBA00022692"/>
    </source>
</evidence>
<dbReference type="InterPro" id="IPR013616">
    <property type="entry name" value="Chitin_synth_N"/>
</dbReference>
<dbReference type="InterPro" id="IPR029044">
    <property type="entry name" value="Nucleotide-diphossugar_trans"/>
</dbReference>
<evidence type="ECO:0000256" key="2">
    <source>
        <dbReference type="ARBA" id="ARBA00012543"/>
    </source>
</evidence>
<feature type="transmembrane region" description="Helical" evidence="10">
    <location>
        <begin position="611"/>
        <end position="633"/>
    </location>
</feature>
<evidence type="ECO:0000256" key="3">
    <source>
        <dbReference type="ARBA" id="ARBA00022676"/>
    </source>
</evidence>
<feature type="transmembrane region" description="Helical" evidence="10">
    <location>
        <begin position="534"/>
        <end position="557"/>
    </location>
</feature>
<dbReference type="OrthoDB" id="26569at2759"/>
<feature type="transmembrane region" description="Helical" evidence="10">
    <location>
        <begin position="490"/>
        <end position="513"/>
    </location>
</feature>
<keyword evidence="3 10" id="KW-0328">Glycosyltransferase</keyword>
<dbReference type="EMBL" id="KV419397">
    <property type="protein sequence ID" value="KZS97337.1"/>
    <property type="molecule type" value="Genomic_DNA"/>
</dbReference>
<feature type="transmembrane region" description="Helical" evidence="10">
    <location>
        <begin position="784"/>
        <end position="808"/>
    </location>
</feature>
<keyword evidence="4 10" id="KW-0812">Transmembrane</keyword>
<evidence type="ECO:0000259" key="12">
    <source>
        <dbReference type="Pfam" id="PF08407"/>
    </source>
</evidence>
<dbReference type="GO" id="GO:0006031">
    <property type="term" value="P:chitin biosynthetic process"/>
    <property type="evidence" value="ECO:0007669"/>
    <property type="project" value="UniProtKB-UniRule"/>
</dbReference>
<evidence type="ECO:0000256" key="11">
    <source>
        <dbReference type="SAM" id="MobiDB-lite"/>
    </source>
</evidence>
<evidence type="ECO:0000313" key="14">
    <source>
        <dbReference type="Proteomes" id="UP000076722"/>
    </source>
</evidence>
<comment type="catalytic activity">
    <reaction evidence="9 10">
        <text>[(1-&gt;4)-N-acetyl-beta-D-glucosaminyl](n) + UDP-N-acetyl-alpha-D-glucosamine = [(1-&gt;4)-N-acetyl-beta-D-glucosaminyl](n+1) + UDP + H(+)</text>
        <dbReference type="Rhea" id="RHEA:16637"/>
        <dbReference type="Rhea" id="RHEA-COMP:9593"/>
        <dbReference type="Rhea" id="RHEA-COMP:9595"/>
        <dbReference type="ChEBI" id="CHEBI:15378"/>
        <dbReference type="ChEBI" id="CHEBI:17029"/>
        <dbReference type="ChEBI" id="CHEBI:57705"/>
        <dbReference type="ChEBI" id="CHEBI:58223"/>
        <dbReference type="EC" id="2.4.1.16"/>
    </reaction>
</comment>
<dbReference type="Pfam" id="PF01644">
    <property type="entry name" value="Chitin_synth_1"/>
    <property type="match status" value="1"/>
</dbReference>
<evidence type="ECO:0000256" key="10">
    <source>
        <dbReference type="RuleBase" id="RU366040"/>
    </source>
</evidence>
<evidence type="ECO:0000256" key="5">
    <source>
        <dbReference type="ARBA" id="ARBA00022989"/>
    </source>
</evidence>